<dbReference type="Proteomes" id="UP000736787">
    <property type="component" value="Unassembled WGS sequence"/>
</dbReference>
<sequence>MGGKQTLPIGDLLQLSPVAGSPRTFATSPCTCQCTEILDDQRWGRISDTQLNRLNTWVQNCNEENDLHQQ</sequence>
<dbReference type="EMBL" id="RCMG01000018">
    <property type="protein sequence ID" value="KAG2867935.1"/>
    <property type="molecule type" value="Genomic_DNA"/>
</dbReference>
<comment type="caution">
    <text evidence="3">The sequence shown here is derived from an EMBL/GenBank/DDBJ whole genome shotgun (WGS) entry which is preliminary data.</text>
</comment>
<dbReference type="Proteomes" id="UP000735874">
    <property type="component" value="Unassembled WGS sequence"/>
</dbReference>
<protein>
    <submittedName>
        <fullName evidence="3">Uncharacterized protein</fullName>
    </submittedName>
</protein>
<dbReference type="EMBL" id="RCMI01000028">
    <property type="protein sequence ID" value="KAG2941288.1"/>
    <property type="molecule type" value="Genomic_DNA"/>
</dbReference>
<dbReference type="AlphaFoldDB" id="A0A8T1ERD0"/>
<evidence type="ECO:0000313" key="3">
    <source>
        <dbReference type="EMBL" id="KAG2954136.1"/>
    </source>
</evidence>
<dbReference type="Proteomes" id="UP000774804">
    <property type="component" value="Unassembled WGS sequence"/>
</dbReference>
<gene>
    <name evidence="1" type="ORF">PC113_g1522</name>
    <name evidence="2" type="ORF">PC115_g2059</name>
    <name evidence="3" type="ORF">PC117_g1421</name>
</gene>
<evidence type="ECO:0000313" key="1">
    <source>
        <dbReference type="EMBL" id="KAG2867935.1"/>
    </source>
</evidence>
<organism evidence="3 4">
    <name type="scientific">Phytophthora cactorum</name>
    <dbReference type="NCBI Taxonomy" id="29920"/>
    <lineage>
        <taxon>Eukaryota</taxon>
        <taxon>Sar</taxon>
        <taxon>Stramenopiles</taxon>
        <taxon>Oomycota</taxon>
        <taxon>Peronosporomycetes</taxon>
        <taxon>Peronosporales</taxon>
        <taxon>Peronosporaceae</taxon>
        <taxon>Phytophthora</taxon>
    </lineage>
</organism>
<evidence type="ECO:0000313" key="4">
    <source>
        <dbReference type="Proteomes" id="UP000736787"/>
    </source>
</evidence>
<accession>A0A8T1ERD0</accession>
<name>A0A8T1ERD0_9STRA</name>
<evidence type="ECO:0000313" key="2">
    <source>
        <dbReference type="EMBL" id="KAG2941288.1"/>
    </source>
</evidence>
<reference evidence="3" key="1">
    <citation type="submission" date="2018-10" db="EMBL/GenBank/DDBJ databases">
        <title>Effector identification in a new, highly contiguous assembly of the strawberry crown rot pathogen Phytophthora cactorum.</title>
        <authorList>
            <person name="Armitage A.D."/>
            <person name="Nellist C.F."/>
            <person name="Bates H."/>
            <person name="Vickerstaff R.J."/>
            <person name="Harrison R.J."/>
        </authorList>
    </citation>
    <scope>NUCLEOTIDE SEQUENCE</scope>
    <source>
        <strain evidence="1">15-7</strain>
        <strain evidence="2">4032</strain>
        <strain evidence="3">4040</strain>
    </source>
</reference>
<proteinExistence type="predicted"/>
<dbReference type="EMBL" id="RCMK01000017">
    <property type="protein sequence ID" value="KAG2954136.1"/>
    <property type="molecule type" value="Genomic_DNA"/>
</dbReference>